<keyword evidence="9 20" id="KW-0418">Kinase</keyword>
<keyword evidence="7" id="KW-0732">Signal</keyword>
<keyword evidence="11 18" id="KW-1133">Transmembrane helix</keyword>
<evidence type="ECO:0000256" key="9">
    <source>
        <dbReference type="ARBA" id="ARBA00022777"/>
    </source>
</evidence>
<dbReference type="Pfam" id="PF07714">
    <property type="entry name" value="PK_Tyr_Ser-Thr"/>
    <property type="match status" value="1"/>
</dbReference>
<keyword evidence="20" id="KW-0430">Lectin</keyword>
<evidence type="ECO:0000256" key="7">
    <source>
        <dbReference type="ARBA" id="ARBA00022729"/>
    </source>
</evidence>
<feature type="non-terminal residue" evidence="20">
    <location>
        <position position="190"/>
    </location>
</feature>
<evidence type="ECO:0000259" key="19">
    <source>
        <dbReference type="PROSITE" id="PS50011"/>
    </source>
</evidence>
<dbReference type="GO" id="GO:0004674">
    <property type="term" value="F:protein serine/threonine kinase activity"/>
    <property type="evidence" value="ECO:0007669"/>
    <property type="project" value="UniProtKB-KW"/>
</dbReference>
<accession>A0A7J6WFE5</accession>
<evidence type="ECO:0000256" key="12">
    <source>
        <dbReference type="ARBA" id="ARBA00023136"/>
    </source>
</evidence>
<evidence type="ECO:0000256" key="8">
    <source>
        <dbReference type="ARBA" id="ARBA00022741"/>
    </source>
</evidence>
<dbReference type="AlphaFoldDB" id="A0A7J6WFE5"/>
<keyword evidence="14 20" id="KW-0675">Receptor</keyword>
<organism evidence="20 21">
    <name type="scientific">Thalictrum thalictroides</name>
    <name type="common">Rue-anemone</name>
    <name type="synonym">Anemone thalictroides</name>
    <dbReference type="NCBI Taxonomy" id="46969"/>
    <lineage>
        <taxon>Eukaryota</taxon>
        <taxon>Viridiplantae</taxon>
        <taxon>Streptophyta</taxon>
        <taxon>Embryophyta</taxon>
        <taxon>Tracheophyta</taxon>
        <taxon>Spermatophyta</taxon>
        <taxon>Magnoliopsida</taxon>
        <taxon>Ranunculales</taxon>
        <taxon>Ranunculaceae</taxon>
        <taxon>Thalictroideae</taxon>
        <taxon>Thalictrum</taxon>
    </lineage>
</organism>
<keyword evidence="13" id="KW-1015">Disulfide bond</keyword>
<evidence type="ECO:0000256" key="6">
    <source>
        <dbReference type="ARBA" id="ARBA00022692"/>
    </source>
</evidence>
<dbReference type="PANTHER" id="PTHR47976">
    <property type="entry name" value="G-TYPE LECTIN S-RECEPTOR-LIKE SERINE/THREONINE-PROTEIN KINASE SD2-5"/>
    <property type="match status" value="1"/>
</dbReference>
<evidence type="ECO:0000256" key="14">
    <source>
        <dbReference type="ARBA" id="ARBA00023170"/>
    </source>
</evidence>
<dbReference type="Gene3D" id="3.30.200.20">
    <property type="entry name" value="Phosphorylase Kinase, domain 1"/>
    <property type="match status" value="1"/>
</dbReference>
<dbReference type="GO" id="GO:0005524">
    <property type="term" value="F:ATP binding"/>
    <property type="evidence" value="ECO:0007669"/>
    <property type="project" value="UniProtKB-KW"/>
</dbReference>
<sequence>TISSRGGVDCRLKKLPLSHGAMIPTSDRKALIKVGNSSAERIPTTTVYNENNEENRNWRKWILLGSLLLGISVVLNLSQLIYSACYKKKTKEQAAATHAFGLNLRSFTYEELNKATDGFKEQLGKGACSTVYKGVLKSDSGCLIAVKRLDKVVESYDKEFQAEVSAIGKTNQKNLVQLLGFCNEEAHRLL</sequence>
<evidence type="ECO:0000256" key="16">
    <source>
        <dbReference type="ARBA" id="ARBA00047899"/>
    </source>
</evidence>
<keyword evidence="8" id="KW-0547">Nucleotide-binding</keyword>
<dbReference type="GO" id="GO:0016020">
    <property type="term" value="C:membrane"/>
    <property type="evidence" value="ECO:0007669"/>
    <property type="project" value="UniProtKB-SubCell"/>
</dbReference>
<dbReference type="InterPro" id="IPR001245">
    <property type="entry name" value="Ser-Thr/Tyr_kinase_cat_dom"/>
</dbReference>
<protein>
    <recommendedName>
        <fullName evidence="2">non-specific serine/threonine protein kinase</fullName>
        <ecNumber evidence="2">2.7.11.1</ecNumber>
    </recommendedName>
</protein>
<dbReference type="InterPro" id="IPR000719">
    <property type="entry name" value="Prot_kinase_dom"/>
</dbReference>
<dbReference type="InterPro" id="IPR051343">
    <property type="entry name" value="G-type_lectin_kinases/EP1-like"/>
</dbReference>
<evidence type="ECO:0000256" key="1">
    <source>
        <dbReference type="ARBA" id="ARBA00004479"/>
    </source>
</evidence>
<feature type="domain" description="Protein kinase" evidence="19">
    <location>
        <begin position="117"/>
        <end position="190"/>
    </location>
</feature>
<dbReference type="SUPFAM" id="SSF56112">
    <property type="entry name" value="Protein kinase-like (PK-like)"/>
    <property type="match status" value="1"/>
</dbReference>
<feature type="transmembrane region" description="Helical" evidence="18">
    <location>
        <begin position="61"/>
        <end position="82"/>
    </location>
</feature>
<evidence type="ECO:0000256" key="4">
    <source>
        <dbReference type="ARBA" id="ARBA00022536"/>
    </source>
</evidence>
<feature type="non-terminal residue" evidence="20">
    <location>
        <position position="1"/>
    </location>
</feature>
<evidence type="ECO:0000313" key="21">
    <source>
        <dbReference type="Proteomes" id="UP000554482"/>
    </source>
</evidence>
<keyword evidence="12 18" id="KW-0472">Membrane</keyword>
<dbReference type="EMBL" id="JABWDY010016332">
    <property type="protein sequence ID" value="KAF5196176.1"/>
    <property type="molecule type" value="Genomic_DNA"/>
</dbReference>
<keyword evidence="3" id="KW-0723">Serine/threonine-protein kinase</keyword>
<keyword evidence="5" id="KW-0808">Transferase</keyword>
<keyword evidence="21" id="KW-1185">Reference proteome</keyword>
<dbReference type="InterPro" id="IPR011009">
    <property type="entry name" value="Kinase-like_dom_sf"/>
</dbReference>
<name>A0A7J6WFE5_THATH</name>
<dbReference type="PROSITE" id="PS50011">
    <property type="entry name" value="PROTEIN_KINASE_DOM"/>
    <property type="match status" value="1"/>
</dbReference>
<evidence type="ECO:0000256" key="13">
    <source>
        <dbReference type="ARBA" id="ARBA00023157"/>
    </source>
</evidence>
<evidence type="ECO:0000256" key="3">
    <source>
        <dbReference type="ARBA" id="ARBA00022527"/>
    </source>
</evidence>
<evidence type="ECO:0000256" key="10">
    <source>
        <dbReference type="ARBA" id="ARBA00022840"/>
    </source>
</evidence>
<evidence type="ECO:0000256" key="2">
    <source>
        <dbReference type="ARBA" id="ARBA00012513"/>
    </source>
</evidence>
<evidence type="ECO:0000256" key="18">
    <source>
        <dbReference type="SAM" id="Phobius"/>
    </source>
</evidence>
<keyword evidence="15" id="KW-0325">Glycoprotein</keyword>
<comment type="catalytic activity">
    <reaction evidence="17">
        <text>L-seryl-[protein] + ATP = O-phospho-L-seryl-[protein] + ADP + H(+)</text>
        <dbReference type="Rhea" id="RHEA:17989"/>
        <dbReference type="Rhea" id="RHEA-COMP:9863"/>
        <dbReference type="Rhea" id="RHEA-COMP:11604"/>
        <dbReference type="ChEBI" id="CHEBI:15378"/>
        <dbReference type="ChEBI" id="CHEBI:29999"/>
        <dbReference type="ChEBI" id="CHEBI:30616"/>
        <dbReference type="ChEBI" id="CHEBI:83421"/>
        <dbReference type="ChEBI" id="CHEBI:456216"/>
        <dbReference type="EC" id="2.7.11.1"/>
    </reaction>
</comment>
<keyword evidence="4" id="KW-0245">EGF-like domain</keyword>
<proteinExistence type="predicted"/>
<dbReference type="FunFam" id="3.30.200.20:FF:000059">
    <property type="entry name" value="S-receptor-like serine/threonine-protein kinase"/>
    <property type="match status" value="1"/>
</dbReference>
<keyword evidence="10" id="KW-0067">ATP-binding</keyword>
<comment type="subcellular location">
    <subcellularLocation>
        <location evidence="1">Membrane</location>
        <topology evidence="1">Single-pass type I membrane protein</topology>
    </subcellularLocation>
</comment>
<evidence type="ECO:0000256" key="5">
    <source>
        <dbReference type="ARBA" id="ARBA00022679"/>
    </source>
</evidence>
<reference evidence="20 21" key="1">
    <citation type="submission" date="2020-06" db="EMBL/GenBank/DDBJ databases">
        <title>Transcriptomic and genomic resources for Thalictrum thalictroides and T. hernandezii: Facilitating candidate gene discovery in an emerging model plant lineage.</title>
        <authorList>
            <person name="Arias T."/>
            <person name="Riano-Pachon D.M."/>
            <person name="Di Stilio V.S."/>
        </authorList>
    </citation>
    <scope>NUCLEOTIDE SEQUENCE [LARGE SCALE GENOMIC DNA]</scope>
    <source>
        <strain evidence="21">cv. WT478/WT964</strain>
        <tissue evidence="20">Leaves</tissue>
    </source>
</reference>
<dbReference type="OrthoDB" id="5857966at2759"/>
<comment type="caution">
    <text evidence="20">The sequence shown here is derived from an EMBL/GenBank/DDBJ whole genome shotgun (WGS) entry which is preliminary data.</text>
</comment>
<dbReference type="EC" id="2.7.11.1" evidence="2"/>
<evidence type="ECO:0000256" key="15">
    <source>
        <dbReference type="ARBA" id="ARBA00023180"/>
    </source>
</evidence>
<dbReference type="GO" id="GO:0030246">
    <property type="term" value="F:carbohydrate binding"/>
    <property type="evidence" value="ECO:0007669"/>
    <property type="project" value="UniProtKB-KW"/>
</dbReference>
<keyword evidence="6 18" id="KW-0812">Transmembrane</keyword>
<dbReference type="Proteomes" id="UP000554482">
    <property type="component" value="Unassembled WGS sequence"/>
</dbReference>
<evidence type="ECO:0000313" key="20">
    <source>
        <dbReference type="EMBL" id="KAF5196176.1"/>
    </source>
</evidence>
<dbReference type="PANTHER" id="PTHR47976:SF47">
    <property type="entry name" value="RECEPTOR-LIKE SERINE_THREONINE-PROTEIN KINASE"/>
    <property type="match status" value="1"/>
</dbReference>
<evidence type="ECO:0000256" key="17">
    <source>
        <dbReference type="ARBA" id="ARBA00048679"/>
    </source>
</evidence>
<evidence type="ECO:0000256" key="11">
    <source>
        <dbReference type="ARBA" id="ARBA00022989"/>
    </source>
</evidence>
<comment type="catalytic activity">
    <reaction evidence="16">
        <text>L-threonyl-[protein] + ATP = O-phospho-L-threonyl-[protein] + ADP + H(+)</text>
        <dbReference type="Rhea" id="RHEA:46608"/>
        <dbReference type="Rhea" id="RHEA-COMP:11060"/>
        <dbReference type="Rhea" id="RHEA-COMP:11605"/>
        <dbReference type="ChEBI" id="CHEBI:15378"/>
        <dbReference type="ChEBI" id="CHEBI:30013"/>
        <dbReference type="ChEBI" id="CHEBI:30616"/>
        <dbReference type="ChEBI" id="CHEBI:61977"/>
        <dbReference type="ChEBI" id="CHEBI:456216"/>
        <dbReference type="EC" id="2.7.11.1"/>
    </reaction>
</comment>
<gene>
    <name evidence="20" type="ORF">FRX31_014237</name>
</gene>